<dbReference type="OrthoDB" id="1673646at2"/>
<dbReference type="PANTHER" id="PTHR33121">
    <property type="entry name" value="CYCLIC DI-GMP PHOSPHODIESTERASE PDEF"/>
    <property type="match status" value="1"/>
</dbReference>
<dbReference type="CDD" id="cd01948">
    <property type="entry name" value="EAL"/>
    <property type="match status" value="1"/>
</dbReference>
<dbReference type="HOGENOM" id="CLU_000445_70_50_6"/>
<dbReference type="KEGG" id="hch:HCH_00077"/>
<dbReference type="STRING" id="349521.HCH_00077"/>
<dbReference type="SUPFAM" id="SSF141868">
    <property type="entry name" value="EAL domain-like"/>
    <property type="match status" value="1"/>
</dbReference>
<protein>
    <submittedName>
        <fullName evidence="2">FOG: EAL domain</fullName>
    </submittedName>
</protein>
<dbReference type="AlphaFoldDB" id="Q2SQS6"/>
<dbReference type="PANTHER" id="PTHR33121:SF15">
    <property type="entry name" value="BLUE LIGHT- AND TEMPERATURE-REGULATED ANTIREPRESSOR BLUF"/>
    <property type="match status" value="1"/>
</dbReference>
<dbReference type="Pfam" id="PF00563">
    <property type="entry name" value="EAL"/>
    <property type="match status" value="1"/>
</dbReference>
<accession>Q2SQS6</accession>
<reference evidence="2 3" key="1">
    <citation type="journal article" date="2005" name="Nucleic Acids Res.">
        <title>Genomic blueprint of Hahella chejuensis, a marine microbe producing an algicidal agent.</title>
        <authorList>
            <person name="Jeong H."/>
            <person name="Yim J.H."/>
            <person name="Lee C."/>
            <person name="Choi S.-H."/>
            <person name="Park Y.K."/>
            <person name="Yoon S.H."/>
            <person name="Hur C.-G."/>
            <person name="Kang H.-Y."/>
            <person name="Kim D."/>
            <person name="Lee H.H."/>
            <person name="Park K.H."/>
            <person name="Park S.-H."/>
            <person name="Park H.-S."/>
            <person name="Lee H.K."/>
            <person name="Oh T.K."/>
            <person name="Kim J.F."/>
        </authorList>
    </citation>
    <scope>NUCLEOTIDE SEQUENCE [LARGE SCALE GENOMIC DNA]</scope>
    <source>
        <strain evidence="2 3">KCTC 2396</strain>
    </source>
</reference>
<dbReference type="RefSeq" id="WP_011394075.1">
    <property type="nucleotide sequence ID" value="NC_007645.1"/>
</dbReference>
<sequence>MKAQHNFKPLNCSECAHGAGLSFDFSMAFQPIVDLNEHSVYAHEALVRGVNNESAGAILGQVDYDNRYRFDQACRVKAIELTAKLNLDTRVSINFMPNAVYRAELCIRTTLESAREHNIPTSRIIFEFTEGEQIKDLPHVSEIVHEYKKQGFLVAIDDFGSGYSGLNLLAELATDIIKLDMQLVRDLPRHKPRQSIVKAIAEVCRELDITIIAEGVETLDEAKALRDLGIYLQQGYYYCKPQFESLFQAQPDTFAGL</sequence>
<dbReference type="InterPro" id="IPR035919">
    <property type="entry name" value="EAL_sf"/>
</dbReference>
<dbReference type="EMBL" id="CP000155">
    <property type="protein sequence ID" value="ABC26998.1"/>
    <property type="molecule type" value="Genomic_DNA"/>
</dbReference>
<name>Q2SQS6_HAHCH</name>
<organism evidence="2 3">
    <name type="scientific">Hahella chejuensis (strain KCTC 2396)</name>
    <dbReference type="NCBI Taxonomy" id="349521"/>
    <lineage>
        <taxon>Bacteria</taxon>
        <taxon>Pseudomonadati</taxon>
        <taxon>Pseudomonadota</taxon>
        <taxon>Gammaproteobacteria</taxon>
        <taxon>Oceanospirillales</taxon>
        <taxon>Hahellaceae</taxon>
        <taxon>Hahella</taxon>
    </lineage>
</organism>
<dbReference type="SMART" id="SM00052">
    <property type="entry name" value="EAL"/>
    <property type="match status" value="1"/>
</dbReference>
<proteinExistence type="predicted"/>
<dbReference type="Gene3D" id="3.20.20.450">
    <property type="entry name" value="EAL domain"/>
    <property type="match status" value="1"/>
</dbReference>
<dbReference type="PROSITE" id="PS50883">
    <property type="entry name" value="EAL"/>
    <property type="match status" value="1"/>
</dbReference>
<keyword evidence="3" id="KW-1185">Reference proteome</keyword>
<evidence type="ECO:0000313" key="3">
    <source>
        <dbReference type="Proteomes" id="UP000000238"/>
    </source>
</evidence>
<dbReference type="Proteomes" id="UP000000238">
    <property type="component" value="Chromosome"/>
</dbReference>
<dbReference type="InterPro" id="IPR050706">
    <property type="entry name" value="Cyclic-di-GMP_PDE-like"/>
</dbReference>
<dbReference type="InterPro" id="IPR001633">
    <property type="entry name" value="EAL_dom"/>
</dbReference>
<dbReference type="GO" id="GO:0071111">
    <property type="term" value="F:cyclic-guanylate-specific phosphodiesterase activity"/>
    <property type="evidence" value="ECO:0007669"/>
    <property type="project" value="InterPro"/>
</dbReference>
<dbReference type="eggNOG" id="COG2200">
    <property type="taxonomic scope" value="Bacteria"/>
</dbReference>
<evidence type="ECO:0000313" key="2">
    <source>
        <dbReference type="EMBL" id="ABC26998.1"/>
    </source>
</evidence>
<gene>
    <name evidence="2" type="ordered locus">HCH_00077</name>
</gene>
<evidence type="ECO:0000259" key="1">
    <source>
        <dbReference type="PROSITE" id="PS50883"/>
    </source>
</evidence>
<feature type="domain" description="EAL" evidence="1">
    <location>
        <begin position="9"/>
        <end position="255"/>
    </location>
</feature>